<evidence type="ECO:0000313" key="3">
    <source>
        <dbReference type="Proteomes" id="UP000530060"/>
    </source>
</evidence>
<accession>A0A6V6Z5D7</accession>
<reference evidence="2 3" key="1">
    <citation type="submission" date="2020-06" db="EMBL/GenBank/DDBJ databases">
        <authorList>
            <person name="Criscuolo A."/>
        </authorList>
    </citation>
    <scope>NUCLEOTIDE SEQUENCE [LARGE SCALE GENOMIC DNA]</scope>
    <source>
        <strain evidence="3">CIP 111411</strain>
    </source>
</reference>
<dbReference type="Proteomes" id="UP000530060">
    <property type="component" value="Unassembled WGS sequence"/>
</dbReference>
<comment type="caution">
    <text evidence="2">The sequence shown here is derived from an EMBL/GenBank/DDBJ whole genome shotgun (WGS) entry which is preliminary data.</text>
</comment>
<protein>
    <submittedName>
        <fullName evidence="2">Nisin biosynthesis protein NisB</fullName>
    </submittedName>
</protein>
<organism evidence="2 3">
    <name type="scientific">Flavobacterium salmonis</name>
    <dbReference type="NCBI Taxonomy" id="2654844"/>
    <lineage>
        <taxon>Bacteria</taxon>
        <taxon>Pseudomonadati</taxon>
        <taxon>Bacteroidota</taxon>
        <taxon>Flavobacteriia</taxon>
        <taxon>Flavobacteriales</taxon>
        <taxon>Flavobacteriaceae</taxon>
        <taxon>Flavobacterium</taxon>
    </lineage>
</organism>
<dbReference type="InterPro" id="IPR006827">
    <property type="entry name" value="Lant_deHydtase_N"/>
</dbReference>
<proteinExistence type="predicted"/>
<sequence length="732" mass="84461">MYKIFDTYVLRTPLLTIDFFLKLTKENKVTDEQLKHIFLDSTIKEAIFLASPVFYKEVEKWSTGQNLDEKGEIRNSFLKYLSRICSRPTPFGLFSGCSTGHFLNESRIERENSLNKRHTRLDMDLTGLLIKYLKEIPSIKEQLNFFPNNSLFELGNFLRFIESKYNDNVTLVQKMIEVESSDYLKKIIQFCGEGKSISQISNLLVSNDIEFDDAREFIIELIDSQILVSELEQTVSGMENFDHIVSVLKRIDNKSSLIENLTLIKLKLAELDNDDPNSVDAYLEIIELLKEFNIAFNEKYVFQTDLIIGHNHNTLNGDLVNNIYEGLTLINKISSTKNNNTNLSDFKKAFYERYETKEISLALALDNEIGLGYPINSGKGDPNPFIDDIMFNNSDSKETSAKLSQIDVLLFNKIIEAEKSDSKVIEIREDEIKILESNWLNLPDTFSTIAQIAVIENQTMIHLSAFSGSSAGNLFGRFCHGDLNLNKFVEEIVAIENNLNPNTILAEIVHLPEDRIGNVLMRPSLRNYEIPFLSRSTKSYEEQIPISDLLISIKNNRIFLRSKKLNKEICPRLTTAHNYKLSNLSIYRFLCDMQSVDKRKSLTFEWNAMISSSLTFFPRVIYKNIILSTSKWKITSDKIKRILDIKDDLKLFEKFVEFSNKYNIPKLVYLVEGDNKLLINIDNLSSIKMLLSLIKNKSFFFLEEFLFSDDTICTDPKGKGFVNEFVFSFYKN</sequence>
<evidence type="ECO:0000313" key="2">
    <source>
        <dbReference type="EMBL" id="CAD0006789.1"/>
    </source>
</evidence>
<name>A0A6V6Z5D7_9FLAO</name>
<feature type="domain" description="Lantibiotic dehydratase N-terminal" evidence="1">
    <location>
        <begin position="40"/>
        <end position="685"/>
    </location>
</feature>
<dbReference type="AlphaFoldDB" id="A0A6V6Z5D7"/>
<evidence type="ECO:0000259" key="1">
    <source>
        <dbReference type="Pfam" id="PF04738"/>
    </source>
</evidence>
<keyword evidence="3" id="KW-1185">Reference proteome</keyword>
<dbReference type="RefSeq" id="WP_180909777.1">
    <property type="nucleotide sequence ID" value="NZ_CAIJDP010000079.1"/>
</dbReference>
<dbReference type="Pfam" id="PF04738">
    <property type="entry name" value="Lant_dehydr_N"/>
    <property type="match status" value="1"/>
</dbReference>
<gene>
    <name evidence="2" type="primary">nisB</name>
    <name evidence="2" type="ORF">FLAT13_03497</name>
</gene>
<dbReference type="EMBL" id="CAIJDP010000079">
    <property type="protein sequence ID" value="CAD0006789.1"/>
    <property type="molecule type" value="Genomic_DNA"/>
</dbReference>